<evidence type="ECO:0000313" key="12">
    <source>
        <dbReference type="Proteomes" id="UP000053784"/>
    </source>
</evidence>
<dbReference type="InterPro" id="IPR036108">
    <property type="entry name" value="4pyrrol_syn_uPrphyn_synt_sf"/>
</dbReference>
<dbReference type="PANTHER" id="PTHR38042:SF1">
    <property type="entry name" value="UROPORPHYRINOGEN-III SYNTHASE, CHLOROPLASTIC"/>
    <property type="match status" value="1"/>
</dbReference>
<comment type="similarity">
    <text evidence="2 9">Belongs to the uroporphyrinogen-III synthase family.</text>
</comment>
<dbReference type="PANTHER" id="PTHR38042">
    <property type="entry name" value="UROPORPHYRINOGEN-III SYNTHASE, CHLOROPLASTIC"/>
    <property type="match status" value="1"/>
</dbReference>
<comment type="catalytic activity">
    <reaction evidence="8 9">
        <text>hydroxymethylbilane = uroporphyrinogen III + H2O</text>
        <dbReference type="Rhea" id="RHEA:18965"/>
        <dbReference type="ChEBI" id="CHEBI:15377"/>
        <dbReference type="ChEBI" id="CHEBI:57308"/>
        <dbReference type="ChEBI" id="CHEBI:57845"/>
        <dbReference type="EC" id="4.2.1.75"/>
    </reaction>
</comment>
<dbReference type="EMBL" id="JGVK01000011">
    <property type="protein sequence ID" value="KEY91363.1"/>
    <property type="molecule type" value="Genomic_DNA"/>
</dbReference>
<evidence type="ECO:0000256" key="9">
    <source>
        <dbReference type="RuleBase" id="RU366031"/>
    </source>
</evidence>
<dbReference type="GO" id="GO:0004852">
    <property type="term" value="F:uroporphyrinogen-III synthase activity"/>
    <property type="evidence" value="ECO:0007669"/>
    <property type="project" value="UniProtKB-UniRule"/>
</dbReference>
<evidence type="ECO:0000256" key="6">
    <source>
        <dbReference type="ARBA" id="ARBA00037589"/>
    </source>
</evidence>
<protein>
    <recommendedName>
        <fullName evidence="7 9">Uroporphyrinogen-III synthase</fullName>
        <ecNumber evidence="3 9">4.2.1.75</ecNumber>
    </recommendedName>
</protein>
<feature type="domain" description="Tetrapyrrole biosynthesis uroporphyrinogen III synthase" evidence="10">
    <location>
        <begin position="16"/>
        <end position="229"/>
    </location>
</feature>
<keyword evidence="12" id="KW-1185">Reference proteome</keyword>
<evidence type="ECO:0000313" key="11">
    <source>
        <dbReference type="EMBL" id="KEY91363.1"/>
    </source>
</evidence>
<evidence type="ECO:0000256" key="3">
    <source>
        <dbReference type="ARBA" id="ARBA00013109"/>
    </source>
</evidence>
<proteinExistence type="inferred from homology"/>
<dbReference type="InterPro" id="IPR039793">
    <property type="entry name" value="UROS/Hem4"/>
</dbReference>
<comment type="function">
    <text evidence="6 9">Catalyzes cyclization of the linear tetrapyrrole, hydroxymethylbilane, to the macrocyclic uroporphyrinogen III.</text>
</comment>
<dbReference type="eggNOG" id="COG1587">
    <property type="taxonomic scope" value="Bacteria"/>
</dbReference>
<dbReference type="GO" id="GO:0006782">
    <property type="term" value="P:protoporphyrinogen IX biosynthetic process"/>
    <property type="evidence" value="ECO:0007669"/>
    <property type="project" value="UniProtKB-UniRule"/>
</dbReference>
<dbReference type="SUPFAM" id="SSF69618">
    <property type="entry name" value="HemD-like"/>
    <property type="match status" value="1"/>
</dbReference>
<evidence type="ECO:0000256" key="2">
    <source>
        <dbReference type="ARBA" id="ARBA00008133"/>
    </source>
</evidence>
<comment type="pathway">
    <text evidence="1 9">Porphyrin-containing compound metabolism; protoporphyrin-IX biosynthesis; coproporphyrinogen-III from 5-aminolevulinate: step 3/4.</text>
</comment>
<evidence type="ECO:0000256" key="4">
    <source>
        <dbReference type="ARBA" id="ARBA00023239"/>
    </source>
</evidence>
<dbReference type="GO" id="GO:0006780">
    <property type="term" value="P:uroporphyrinogen III biosynthetic process"/>
    <property type="evidence" value="ECO:0007669"/>
    <property type="project" value="UniProtKB-UniRule"/>
</dbReference>
<dbReference type="CDD" id="cd06578">
    <property type="entry name" value="HemD"/>
    <property type="match status" value="1"/>
</dbReference>
<comment type="caution">
    <text evidence="11">The sequence shown here is derived from an EMBL/GenBank/DDBJ whole genome shotgun (WGS) entry which is preliminary data.</text>
</comment>
<dbReference type="AlphaFoldDB" id="A0A084CNI4"/>
<organism evidence="11 12">
    <name type="scientific">Candidatus Photodesmus blepharonis</name>
    <dbReference type="NCBI Taxonomy" id="1179155"/>
    <lineage>
        <taxon>Bacteria</taxon>
        <taxon>Pseudomonadati</taxon>
        <taxon>Pseudomonadota</taxon>
        <taxon>Gammaproteobacteria</taxon>
        <taxon>Vibrionales</taxon>
        <taxon>Vibrionaceae</taxon>
        <taxon>Candidatus Photodesmus</taxon>
    </lineage>
</organism>
<dbReference type="NCBIfam" id="NF004585">
    <property type="entry name" value="PRK05928.2-2"/>
    <property type="match status" value="1"/>
</dbReference>
<evidence type="ECO:0000256" key="1">
    <source>
        <dbReference type="ARBA" id="ARBA00004772"/>
    </source>
</evidence>
<sequence>MVLVTRPGKQGWKLCQLLTQHNIASIHHPLISIQSEPSLSDFGSELYEFDIIIAISQHAVICVQEALINSSFVWPKSAVYFAIGEKTAKILSRVTQKKVYHPSQSGSENLLAMPKLRNVEKKRILILRGNSGRELIFDTLFRRQAIVRYQQTYRRALIPFNSHTQILHWKNNNVDTLVVTSIGQLQFLLSQMKSYRIWLQDLVLFVPSVRIVVEAEKMGFTRVINSSSASNLKIIEAIQMYK</sequence>
<evidence type="ECO:0000259" key="10">
    <source>
        <dbReference type="Pfam" id="PF02602"/>
    </source>
</evidence>
<dbReference type="Gene3D" id="3.40.50.10090">
    <property type="match status" value="2"/>
</dbReference>
<name>A0A084CNI4_9GAMM</name>
<reference evidence="11 12" key="1">
    <citation type="submission" date="2014-03" db="EMBL/GenBank/DDBJ databases">
        <title>Selection and divergence in the genomes of co-occurring obligate luminous symbionts with specific hosts.</title>
        <authorList>
            <person name="Hendry T.A."/>
            <person name="de Wet J.R."/>
            <person name="Dunlap P.V."/>
        </authorList>
    </citation>
    <scope>NUCLEOTIDE SEQUENCE [LARGE SCALE GENOMIC DNA]</scope>
    <source>
        <strain evidence="11 12">Ppalp.1</strain>
    </source>
</reference>
<keyword evidence="4 9" id="KW-0456">Lyase</keyword>
<keyword evidence="5 9" id="KW-0627">Porphyrin biosynthesis</keyword>
<evidence type="ECO:0000256" key="7">
    <source>
        <dbReference type="ARBA" id="ARBA00040167"/>
    </source>
</evidence>
<evidence type="ECO:0000256" key="8">
    <source>
        <dbReference type="ARBA" id="ARBA00048617"/>
    </source>
</evidence>
<dbReference type="Proteomes" id="UP000053784">
    <property type="component" value="Unassembled WGS sequence"/>
</dbReference>
<gene>
    <name evidence="11" type="primary">hemD</name>
    <name evidence="11" type="ORF">CF67_19032</name>
</gene>
<dbReference type="InterPro" id="IPR003754">
    <property type="entry name" value="4pyrrol_synth_uPrphyn_synth"/>
</dbReference>
<dbReference type="Pfam" id="PF02602">
    <property type="entry name" value="HEM4"/>
    <property type="match status" value="1"/>
</dbReference>
<dbReference type="EC" id="4.2.1.75" evidence="3 9"/>
<accession>A0A084CNI4</accession>
<evidence type="ECO:0000256" key="5">
    <source>
        <dbReference type="ARBA" id="ARBA00023244"/>
    </source>
</evidence>
<dbReference type="UniPathway" id="UPA00251">
    <property type="reaction ID" value="UER00320"/>
</dbReference>
<dbReference type="STRING" id="1179155.CF67_19032"/>